<proteinExistence type="predicted"/>
<keyword evidence="3" id="KW-1185">Reference proteome</keyword>
<sequence>MSSYPSEFEHSAQSVGEIRQRLAALGVEVALLKMLPKNANDKNQIYIASDFFVLHDLFDMTLLERGESTSETKDRSAPGSRIPEAVFNDFEWVKRDGTRIAAKRMKAIIYPQYPEARLSGLQTVENTIPQSLSVTFTKTYGDAKRLLVLGKLPGGRCVGLVYIHISPELEHEISALPGFERARACKRFTLDQGNSEKLERRLADVLNVPLPGCRLDVYGNTVPFSGTQVCGYTLEHALGIVPNSGSDGDLYGIELKTHTQVKVTLFTPEPDFGLYADDFPKFMTTYGYTNKDGGGEYRLTGIHRANMCCSKSNLTLKIREHRFEGEELKAFPYNPLTPLTAKMDAIDVVLEGPSGEVAAGWSIERLMNCWGAKHNEAVYISATKKANSDEDLRALGYEHIVTFAPTVMWCRTTSMERLLNAINDGVIFLDPAPKFHPTDPSQNKRRAQWRVNDITKAAPALYEEVRFKTIAPDRAR</sequence>
<gene>
    <name evidence="2" type="ORF">D3870_07345</name>
</gene>
<name>A0A418X0L0_9BURK</name>
<dbReference type="EMBL" id="QYUN01000002">
    <property type="protein sequence ID" value="RJG05855.1"/>
    <property type="molecule type" value="Genomic_DNA"/>
</dbReference>
<accession>A0A418X0L0</accession>
<organism evidence="2 3">
    <name type="scientific">Noviherbaspirillum cavernae</name>
    <dbReference type="NCBI Taxonomy" id="2320862"/>
    <lineage>
        <taxon>Bacteria</taxon>
        <taxon>Pseudomonadati</taxon>
        <taxon>Pseudomonadota</taxon>
        <taxon>Betaproteobacteria</taxon>
        <taxon>Burkholderiales</taxon>
        <taxon>Oxalobacteraceae</taxon>
        <taxon>Noviherbaspirillum</taxon>
    </lineage>
</organism>
<feature type="domain" description="MvaI/BcnI restriction endonuclease" evidence="1">
    <location>
        <begin position="228"/>
        <end position="453"/>
    </location>
</feature>
<dbReference type="Pfam" id="PF15515">
    <property type="entry name" value="MvaI_BcnI"/>
    <property type="match status" value="1"/>
</dbReference>
<dbReference type="InterPro" id="IPR043004">
    <property type="entry name" value="MvaI_BcnI_cat"/>
</dbReference>
<dbReference type="OrthoDB" id="9204522at2"/>
<protein>
    <recommendedName>
        <fullName evidence="1">MvaI/BcnI restriction endonuclease domain-containing protein</fullName>
    </recommendedName>
</protein>
<evidence type="ECO:0000259" key="1">
    <source>
        <dbReference type="Pfam" id="PF15515"/>
    </source>
</evidence>
<dbReference type="Gene3D" id="3.40.210.20">
    <property type="entry name" value="MvaI/BcnI restriction endonuclease, catalytic domain"/>
    <property type="match status" value="1"/>
</dbReference>
<dbReference type="RefSeq" id="WP_119737906.1">
    <property type="nucleotide sequence ID" value="NZ_QYUN01000002.1"/>
</dbReference>
<evidence type="ECO:0000313" key="3">
    <source>
        <dbReference type="Proteomes" id="UP000285190"/>
    </source>
</evidence>
<dbReference type="AlphaFoldDB" id="A0A418X0L0"/>
<comment type="caution">
    <text evidence="2">The sequence shown here is derived from an EMBL/GenBank/DDBJ whole genome shotgun (WGS) entry which is preliminary data.</text>
</comment>
<dbReference type="Proteomes" id="UP000285190">
    <property type="component" value="Unassembled WGS sequence"/>
</dbReference>
<reference evidence="2 3" key="1">
    <citation type="submission" date="2018-09" db="EMBL/GenBank/DDBJ databases">
        <authorList>
            <person name="Zhu H."/>
        </authorList>
    </citation>
    <scope>NUCLEOTIDE SEQUENCE [LARGE SCALE GENOMIC DNA]</scope>
    <source>
        <strain evidence="2 3">K2R10-39</strain>
    </source>
</reference>
<dbReference type="InterPro" id="IPR029127">
    <property type="entry name" value="MvaI_BcnI"/>
</dbReference>
<evidence type="ECO:0000313" key="2">
    <source>
        <dbReference type="EMBL" id="RJG05855.1"/>
    </source>
</evidence>